<accession>A0A0F9TYS3</accession>
<reference evidence="2" key="1">
    <citation type="journal article" date="2015" name="Nature">
        <title>Complex archaea that bridge the gap between prokaryotes and eukaryotes.</title>
        <authorList>
            <person name="Spang A."/>
            <person name="Saw J.H."/>
            <person name="Jorgensen S.L."/>
            <person name="Zaremba-Niedzwiedzka K."/>
            <person name="Martijn J."/>
            <person name="Lind A.E."/>
            <person name="van Eijk R."/>
            <person name="Schleper C."/>
            <person name="Guy L."/>
            <person name="Ettema T.J."/>
        </authorList>
    </citation>
    <scope>NUCLEOTIDE SEQUENCE</scope>
</reference>
<gene>
    <name evidence="2" type="ORF">LCGC14_0671520</name>
</gene>
<proteinExistence type="predicted"/>
<evidence type="ECO:0000256" key="1">
    <source>
        <dbReference type="SAM" id="MobiDB-lite"/>
    </source>
</evidence>
<dbReference type="AlphaFoldDB" id="A0A0F9TYS3"/>
<protein>
    <submittedName>
        <fullName evidence="2">Uncharacterized protein</fullName>
    </submittedName>
</protein>
<name>A0A0F9TYS3_9ZZZZ</name>
<feature type="region of interest" description="Disordered" evidence="1">
    <location>
        <begin position="28"/>
        <end position="55"/>
    </location>
</feature>
<dbReference type="EMBL" id="LAZR01001323">
    <property type="protein sequence ID" value="KKN46558.1"/>
    <property type="molecule type" value="Genomic_DNA"/>
</dbReference>
<organism evidence="2">
    <name type="scientific">marine sediment metagenome</name>
    <dbReference type="NCBI Taxonomy" id="412755"/>
    <lineage>
        <taxon>unclassified sequences</taxon>
        <taxon>metagenomes</taxon>
        <taxon>ecological metagenomes</taxon>
    </lineage>
</organism>
<evidence type="ECO:0000313" key="2">
    <source>
        <dbReference type="EMBL" id="KKN46558.1"/>
    </source>
</evidence>
<comment type="caution">
    <text evidence="2">The sequence shown here is derived from an EMBL/GenBank/DDBJ whole genome shotgun (WGS) entry which is preliminary data.</text>
</comment>
<sequence length="77" mass="8433">MVNFQIVIVIILISLAFSAEDPLTEGVEITEEAPPDPHATIEGAIHPNDENGKRAEGWEVEMPPKVGNGRVEEIKDE</sequence>